<sequence>MTNNIDFRERCSSKWLTLPTKADLIPTANSLFSSSKPTNQPGQHTFLGQTFLYNIIDIYFTYIG</sequence>
<dbReference type="AlphaFoldDB" id="A0A7J7H2X6"/>
<reference evidence="2" key="1">
    <citation type="journal article" date="2020" name="Nat. Commun.">
        <title>Genome assembly of wild tea tree DASZ reveals pedigree and selection history of tea varieties.</title>
        <authorList>
            <person name="Zhang W."/>
            <person name="Zhang Y."/>
            <person name="Qiu H."/>
            <person name="Guo Y."/>
            <person name="Wan H."/>
            <person name="Zhang X."/>
            <person name="Scossa F."/>
            <person name="Alseekh S."/>
            <person name="Zhang Q."/>
            <person name="Wang P."/>
            <person name="Xu L."/>
            <person name="Schmidt M.H."/>
            <person name="Jia X."/>
            <person name="Li D."/>
            <person name="Zhu A."/>
            <person name="Guo F."/>
            <person name="Chen W."/>
            <person name="Ni D."/>
            <person name="Usadel B."/>
            <person name="Fernie A.R."/>
            <person name="Wen W."/>
        </authorList>
    </citation>
    <scope>NUCLEOTIDE SEQUENCE [LARGE SCALE GENOMIC DNA]</scope>
    <source>
        <strain evidence="2">cv. G240</strain>
    </source>
</reference>
<organism evidence="1 2">
    <name type="scientific">Camellia sinensis</name>
    <name type="common">Tea plant</name>
    <name type="synonym">Thea sinensis</name>
    <dbReference type="NCBI Taxonomy" id="4442"/>
    <lineage>
        <taxon>Eukaryota</taxon>
        <taxon>Viridiplantae</taxon>
        <taxon>Streptophyta</taxon>
        <taxon>Embryophyta</taxon>
        <taxon>Tracheophyta</taxon>
        <taxon>Spermatophyta</taxon>
        <taxon>Magnoliopsida</taxon>
        <taxon>eudicotyledons</taxon>
        <taxon>Gunneridae</taxon>
        <taxon>Pentapetalae</taxon>
        <taxon>asterids</taxon>
        <taxon>Ericales</taxon>
        <taxon>Theaceae</taxon>
        <taxon>Camellia</taxon>
    </lineage>
</organism>
<keyword evidence="2" id="KW-1185">Reference proteome</keyword>
<evidence type="ECO:0000313" key="2">
    <source>
        <dbReference type="Proteomes" id="UP000593564"/>
    </source>
</evidence>
<reference evidence="1 2" key="2">
    <citation type="submission" date="2020-07" db="EMBL/GenBank/DDBJ databases">
        <title>Genome assembly of wild tea tree DASZ reveals pedigree and selection history of tea varieties.</title>
        <authorList>
            <person name="Zhang W."/>
        </authorList>
    </citation>
    <scope>NUCLEOTIDE SEQUENCE [LARGE SCALE GENOMIC DNA]</scope>
    <source>
        <strain evidence="2">cv. G240</strain>
        <tissue evidence="1">Leaf</tissue>
    </source>
</reference>
<comment type="caution">
    <text evidence="1">The sequence shown here is derived from an EMBL/GenBank/DDBJ whole genome shotgun (WGS) entry which is preliminary data.</text>
</comment>
<dbReference type="EMBL" id="JACBKZ010000006">
    <property type="protein sequence ID" value="KAF5947309.1"/>
    <property type="molecule type" value="Genomic_DNA"/>
</dbReference>
<protein>
    <submittedName>
        <fullName evidence="1">Uncharacterized protein</fullName>
    </submittedName>
</protein>
<proteinExistence type="predicted"/>
<gene>
    <name evidence="1" type="ORF">HYC85_013266</name>
</gene>
<accession>A0A7J7H2X6</accession>
<name>A0A7J7H2X6_CAMSI</name>
<evidence type="ECO:0000313" key="1">
    <source>
        <dbReference type="EMBL" id="KAF5947309.1"/>
    </source>
</evidence>
<dbReference type="Proteomes" id="UP000593564">
    <property type="component" value="Unassembled WGS sequence"/>
</dbReference>